<dbReference type="SUPFAM" id="SSF88659">
    <property type="entry name" value="Sigma3 and sigma4 domains of RNA polymerase sigma factors"/>
    <property type="match status" value="1"/>
</dbReference>
<evidence type="ECO:0000256" key="1">
    <source>
        <dbReference type="ARBA" id="ARBA00010641"/>
    </source>
</evidence>
<dbReference type="InterPro" id="IPR013325">
    <property type="entry name" value="RNA_pol_sigma_r2"/>
</dbReference>
<dbReference type="PANTHER" id="PTHR47756">
    <property type="entry name" value="BLL6612 PROTEIN-RELATED"/>
    <property type="match status" value="1"/>
</dbReference>
<dbReference type="GO" id="GO:0006352">
    <property type="term" value="P:DNA-templated transcription initiation"/>
    <property type="evidence" value="ECO:0007669"/>
    <property type="project" value="InterPro"/>
</dbReference>
<dbReference type="Proteomes" id="UP000291189">
    <property type="component" value="Unassembled WGS sequence"/>
</dbReference>
<dbReference type="EMBL" id="SDPU01000021">
    <property type="protein sequence ID" value="RYU12519.1"/>
    <property type="molecule type" value="Genomic_DNA"/>
</dbReference>
<dbReference type="SUPFAM" id="SSF88946">
    <property type="entry name" value="Sigma2 domain of RNA polymerase sigma factors"/>
    <property type="match status" value="1"/>
</dbReference>
<dbReference type="GO" id="GO:0003677">
    <property type="term" value="F:DNA binding"/>
    <property type="evidence" value="ECO:0007669"/>
    <property type="project" value="InterPro"/>
</dbReference>
<organism evidence="8 9">
    <name type="scientific">Nocardioides iriomotensis</name>
    <dbReference type="NCBI Taxonomy" id="715784"/>
    <lineage>
        <taxon>Bacteria</taxon>
        <taxon>Bacillati</taxon>
        <taxon>Actinomycetota</taxon>
        <taxon>Actinomycetes</taxon>
        <taxon>Propionibacteriales</taxon>
        <taxon>Nocardioidaceae</taxon>
        <taxon>Nocardioides</taxon>
    </lineage>
</organism>
<keyword evidence="4" id="KW-0804">Transcription</keyword>
<comment type="similarity">
    <text evidence="1">Belongs to the sigma-70 factor family. ECF subfamily.</text>
</comment>
<evidence type="ECO:0000259" key="6">
    <source>
        <dbReference type="Pfam" id="PF08281"/>
    </source>
</evidence>
<comment type="caution">
    <text evidence="8">The sequence shown here is derived from an EMBL/GenBank/DDBJ whole genome shotgun (WGS) entry which is preliminary data.</text>
</comment>
<dbReference type="Gene3D" id="1.10.10.10">
    <property type="entry name" value="Winged helix-like DNA-binding domain superfamily/Winged helix DNA-binding domain"/>
    <property type="match status" value="1"/>
</dbReference>
<evidence type="ECO:0000259" key="5">
    <source>
        <dbReference type="Pfam" id="PF04542"/>
    </source>
</evidence>
<accession>A0A4Q5J4H1</accession>
<name>A0A4Q5J4H1_9ACTN</name>
<dbReference type="PANTHER" id="PTHR47756:SF2">
    <property type="entry name" value="BLL6612 PROTEIN"/>
    <property type="match status" value="1"/>
</dbReference>
<protein>
    <submittedName>
        <fullName evidence="8">RNA polymerase subunit sigma-24</fullName>
    </submittedName>
</protein>
<dbReference type="OrthoDB" id="9780299at2"/>
<evidence type="ECO:0000256" key="4">
    <source>
        <dbReference type="ARBA" id="ARBA00023163"/>
    </source>
</evidence>
<keyword evidence="2" id="KW-0805">Transcription regulation</keyword>
<evidence type="ECO:0000313" key="8">
    <source>
        <dbReference type="EMBL" id="RYU12519.1"/>
    </source>
</evidence>
<dbReference type="GO" id="GO:0016987">
    <property type="term" value="F:sigma factor activity"/>
    <property type="evidence" value="ECO:0007669"/>
    <property type="project" value="UniProtKB-KW"/>
</dbReference>
<dbReference type="Pfam" id="PF20239">
    <property type="entry name" value="DUF6596"/>
    <property type="match status" value="1"/>
</dbReference>
<evidence type="ECO:0000256" key="3">
    <source>
        <dbReference type="ARBA" id="ARBA00023082"/>
    </source>
</evidence>
<dbReference type="InterPro" id="IPR036388">
    <property type="entry name" value="WH-like_DNA-bd_sf"/>
</dbReference>
<dbReference type="Pfam" id="PF04542">
    <property type="entry name" value="Sigma70_r2"/>
    <property type="match status" value="1"/>
</dbReference>
<dbReference type="AlphaFoldDB" id="A0A4Q5J4H1"/>
<sequence>MAGIYRTELPRLRAALARRTGSVDLADDLVQDAWVEALDHWPREGVPPNPGGWLMTTASRKAVDRARRDAAGAEKLRLLASGGPPSAHADDDEDRLALVFGCCDPRLPRDSQVALTLRAVCGLTTAEIAAAFLTPEATMAQRITRAKRLLRESGAPVAVPEPDELGPRLSAVLTVVYLVYNEGYLSSSAHVPQRRELRIESLELARLVDRLMPGEPEAAALHALIDLHEARAATRFDGWGRLVLLADQDRSRWDTVRIDAATERLDAALAKRRPGPFQAQAAIAALHATAASYDETDWPQIGMLYDRLAGWDDNPVIRLNGAIALWKVRGAAVALAEVDGLAAELDGYRLFHATRAALLRDLDRDDEARAADRRALDLATNTAERALLRSRVDPVS</sequence>
<feature type="domain" description="RNA polymerase sigma factor 70 region 4 type 2" evidence="6">
    <location>
        <begin position="106"/>
        <end position="150"/>
    </location>
</feature>
<dbReference type="InterPro" id="IPR013249">
    <property type="entry name" value="RNA_pol_sigma70_r4_t2"/>
</dbReference>
<dbReference type="InterPro" id="IPR007627">
    <property type="entry name" value="RNA_pol_sigma70_r2"/>
</dbReference>
<feature type="domain" description="RNA polymerase sigma-70 region 2" evidence="5">
    <location>
        <begin position="4"/>
        <end position="69"/>
    </location>
</feature>
<evidence type="ECO:0000313" key="9">
    <source>
        <dbReference type="Proteomes" id="UP000291189"/>
    </source>
</evidence>
<feature type="domain" description="DUF6596" evidence="7">
    <location>
        <begin position="168"/>
        <end position="268"/>
    </location>
</feature>
<keyword evidence="3" id="KW-0731">Sigma factor</keyword>
<dbReference type="Pfam" id="PF08281">
    <property type="entry name" value="Sigma70_r4_2"/>
    <property type="match status" value="1"/>
</dbReference>
<keyword evidence="9" id="KW-1185">Reference proteome</keyword>
<proteinExistence type="inferred from homology"/>
<dbReference type="InterPro" id="IPR046531">
    <property type="entry name" value="DUF6596"/>
</dbReference>
<dbReference type="InterPro" id="IPR013324">
    <property type="entry name" value="RNA_pol_sigma_r3/r4-like"/>
</dbReference>
<reference evidence="8 9" key="1">
    <citation type="submission" date="2019-01" db="EMBL/GenBank/DDBJ databases">
        <title>Nocardioides guangzhouensis sp. nov., an actinobacterium isolated from soil.</title>
        <authorList>
            <person name="Fu Y."/>
            <person name="Cai Y."/>
            <person name="Lin Z."/>
            <person name="Chen P."/>
        </authorList>
    </citation>
    <scope>NUCLEOTIDE SEQUENCE [LARGE SCALE GENOMIC DNA]</scope>
    <source>
        <strain evidence="8 9">NBRC 105384</strain>
    </source>
</reference>
<dbReference type="Gene3D" id="1.10.1740.10">
    <property type="match status" value="1"/>
</dbReference>
<evidence type="ECO:0000256" key="2">
    <source>
        <dbReference type="ARBA" id="ARBA00023015"/>
    </source>
</evidence>
<gene>
    <name evidence="8" type="ORF">ETU37_10695</name>
</gene>
<evidence type="ECO:0000259" key="7">
    <source>
        <dbReference type="Pfam" id="PF20239"/>
    </source>
</evidence>